<name>A0A2X3F897_KLEPN</name>
<keyword evidence="1" id="KW-1133">Transmembrane helix</keyword>
<keyword evidence="1" id="KW-0812">Transmembrane</keyword>
<sequence length="211" mass="22549">MAGTGWIDSTDDRHGLRALCLHRGVLPLMLNEGLLTLARGNLTASGQLRWLSGRCVCCWRGWQPGAATPTEYYLRRVDHPPAWRCAGLGELAVDHYLRCAAVAGALSAITLIAGSLWLLEHMGHHHGGAVAVCRGGAGDIYLRGGDRPWTCPEPHQPADLWLLSALCAGLLLALAIRWLLTPPAALVRVSHVETSLPASGSDTSSARRGDS</sequence>
<feature type="transmembrane region" description="Helical" evidence="1">
    <location>
        <begin position="160"/>
        <end position="180"/>
    </location>
</feature>
<evidence type="ECO:0000313" key="2">
    <source>
        <dbReference type="EMBL" id="SQC43307.1"/>
    </source>
</evidence>
<accession>A0A2X3F897</accession>
<feature type="transmembrane region" description="Helical" evidence="1">
    <location>
        <begin position="96"/>
        <end position="119"/>
    </location>
</feature>
<gene>
    <name evidence="2" type="ORF">NCTC13465_01788</name>
</gene>
<organism evidence="2 3">
    <name type="scientific">Klebsiella pneumoniae</name>
    <dbReference type="NCBI Taxonomy" id="573"/>
    <lineage>
        <taxon>Bacteria</taxon>
        <taxon>Pseudomonadati</taxon>
        <taxon>Pseudomonadota</taxon>
        <taxon>Gammaproteobacteria</taxon>
        <taxon>Enterobacterales</taxon>
        <taxon>Enterobacteriaceae</taxon>
        <taxon>Klebsiella/Raoultella group</taxon>
        <taxon>Klebsiella</taxon>
        <taxon>Klebsiella pneumoniae complex</taxon>
    </lineage>
</organism>
<evidence type="ECO:0000256" key="1">
    <source>
        <dbReference type="SAM" id="Phobius"/>
    </source>
</evidence>
<dbReference type="EMBL" id="UAWQ01000014">
    <property type="protein sequence ID" value="SQC43307.1"/>
    <property type="molecule type" value="Genomic_DNA"/>
</dbReference>
<evidence type="ECO:0000313" key="3">
    <source>
        <dbReference type="Proteomes" id="UP000251721"/>
    </source>
</evidence>
<reference evidence="2 3" key="1">
    <citation type="submission" date="2018-06" db="EMBL/GenBank/DDBJ databases">
        <authorList>
            <consortium name="Pathogen Informatics"/>
            <person name="Doyle S."/>
        </authorList>
    </citation>
    <scope>NUCLEOTIDE SEQUENCE [LARGE SCALE GENOMIC DNA]</scope>
    <source>
        <strain evidence="2 3">NCTC13465</strain>
    </source>
</reference>
<keyword evidence="1" id="KW-0472">Membrane</keyword>
<proteinExistence type="predicted"/>
<dbReference type="AlphaFoldDB" id="A0A2X3F897"/>
<protein>
    <submittedName>
        <fullName evidence="2">Major facilitator family transporter</fullName>
    </submittedName>
</protein>
<dbReference type="Proteomes" id="UP000251721">
    <property type="component" value="Unassembled WGS sequence"/>
</dbReference>